<proteinExistence type="predicted"/>
<dbReference type="EMBL" id="CP092362">
    <property type="protein sequence ID" value="ULN43053.2"/>
    <property type="molecule type" value="Genomic_DNA"/>
</dbReference>
<sequence length="407" mass="44367">MLRRSNSHGLDRFMAGTRYVGCLEGVVVPPRELVARALDTITRSGPHTRLGVHPDPRALRWTWSADSSPTVYELPADVAARGSRGVLEYINQRTAPRGPVDVYLSDRHMAFDVDHGLGDAHLYVDCIATVFDVIQGNGSSWLTELDTPNPVLRALFHTFVASPRRIRSAVTEARHRPSTHSTSPATESGSHSPAVEVIHVDQTVEREVDAWRAADSPSTSRAVTWLAIVHTALRTAGVPLSDTARLIVDGRRYLRPDDRVNGNFISGLRVHVPAGRDVRAIDADVRADLEAGLPLLALTAAAASSVTAALRPAREKSVPSHATFQLGFSDLGRLVPFEKLPWSTDRPPSLHAGLQPWDPSDISAFSSTVGRERAVTLSYHDTVHDPRLLREAAEAIRTDPIRLLAGT</sequence>
<evidence type="ECO:0000313" key="2">
    <source>
        <dbReference type="EMBL" id="ULN43053.2"/>
    </source>
</evidence>
<evidence type="ECO:0000313" key="3">
    <source>
        <dbReference type="Proteomes" id="UP001055337"/>
    </source>
</evidence>
<accession>A0ABY3TUN8</accession>
<dbReference type="Proteomes" id="UP001055337">
    <property type="component" value="Chromosome"/>
</dbReference>
<feature type="compositionally biased region" description="Polar residues" evidence="1">
    <location>
        <begin position="179"/>
        <end position="191"/>
    </location>
</feature>
<feature type="region of interest" description="Disordered" evidence="1">
    <location>
        <begin position="169"/>
        <end position="194"/>
    </location>
</feature>
<reference evidence="2" key="1">
    <citation type="submission" date="2022-08" db="EMBL/GenBank/DDBJ databases">
        <title>Whole genome sequencing of non-tuberculosis mycobacteria type-strains.</title>
        <authorList>
            <person name="Igarashi Y."/>
            <person name="Osugi A."/>
            <person name="Mitarai S."/>
        </authorList>
    </citation>
    <scope>NUCLEOTIDE SEQUENCE</scope>
    <source>
        <strain evidence="2">JCM 16369</strain>
    </source>
</reference>
<name>A0ABY3TUN8_9MYCO</name>
<dbReference type="RefSeq" id="WP_262871757.1">
    <property type="nucleotide sequence ID" value="NZ_CP092362.2"/>
</dbReference>
<gene>
    <name evidence="2" type="ORF">MI149_08225</name>
</gene>
<evidence type="ECO:0000256" key="1">
    <source>
        <dbReference type="SAM" id="MobiDB-lite"/>
    </source>
</evidence>
<keyword evidence="3" id="KW-1185">Reference proteome</keyword>
<protein>
    <recommendedName>
        <fullName evidence="4">Condensation domain-containing protein</fullName>
    </recommendedName>
</protein>
<organism evidence="2 3">
    <name type="scientific">Mycolicibacterium crocinum</name>
    <dbReference type="NCBI Taxonomy" id="388459"/>
    <lineage>
        <taxon>Bacteria</taxon>
        <taxon>Bacillati</taxon>
        <taxon>Actinomycetota</taxon>
        <taxon>Actinomycetes</taxon>
        <taxon>Mycobacteriales</taxon>
        <taxon>Mycobacteriaceae</taxon>
        <taxon>Mycolicibacterium</taxon>
    </lineage>
</organism>
<evidence type="ECO:0008006" key="4">
    <source>
        <dbReference type="Google" id="ProtNLM"/>
    </source>
</evidence>